<dbReference type="EMBL" id="DS907449">
    <property type="protein sequence ID" value="EEC16529.1"/>
    <property type="molecule type" value="Genomic_DNA"/>
</dbReference>
<dbReference type="AlphaFoldDB" id="B7QCF7"/>
<keyword evidence="3" id="KW-1185">Reference proteome</keyword>
<organism>
    <name type="scientific">Ixodes scapularis</name>
    <name type="common">Black-legged tick</name>
    <name type="synonym">Deer tick</name>
    <dbReference type="NCBI Taxonomy" id="6945"/>
    <lineage>
        <taxon>Eukaryota</taxon>
        <taxon>Metazoa</taxon>
        <taxon>Ecdysozoa</taxon>
        <taxon>Arthropoda</taxon>
        <taxon>Chelicerata</taxon>
        <taxon>Arachnida</taxon>
        <taxon>Acari</taxon>
        <taxon>Parasitiformes</taxon>
        <taxon>Ixodida</taxon>
        <taxon>Ixodoidea</taxon>
        <taxon>Ixodidae</taxon>
        <taxon>Ixodinae</taxon>
        <taxon>Ixodes</taxon>
    </lineage>
</organism>
<evidence type="ECO:0008006" key="4">
    <source>
        <dbReference type="Google" id="ProtNLM"/>
    </source>
</evidence>
<reference evidence="1 3" key="1">
    <citation type="submission" date="2008-03" db="EMBL/GenBank/DDBJ databases">
        <title>Annotation of Ixodes scapularis.</title>
        <authorList>
            <consortium name="Ixodes scapularis Genome Project Consortium"/>
            <person name="Caler E."/>
            <person name="Hannick L.I."/>
            <person name="Bidwell S."/>
            <person name="Joardar V."/>
            <person name="Thiagarajan M."/>
            <person name="Amedeo P."/>
            <person name="Galinsky K.J."/>
            <person name="Schobel S."/>
            <person name="Inman J."/>
            <person name="Hostetler J."/>
            <person name="Miller J."/>
            <person name="Hammond M."/>
            <person name="Megy K."/>
            <person name="Lawson D."/>
            <person name="Kodira C."/>
            <person name="Sutton G."/>
            <person name="Meyer J."/>
            <person name="Hill C.A."/>
            <person name="Birren B."/>
            <person name="Nene V."/>
            <person name="Collins F."/>
            <person name="Alarcon-Chaidez F."/>
            <person name="Wikel S."/>
            <person name="Strausberg R."/>
        </authorList>
    </citation>
    <scope>NUCLEOTIDE SEQUENCE [LARGE SCALE GENOMIC DNA]</scope>
    <source>
        <strain evidence="3">Wikel</strain>
        <strain evidence="1">Wikel colony</strain>
    </source>
</reference>
<dbReference type="VEuPathDB" id="VectorBase:ISCW012404"/>
<sequence>MLDPPGDAVLGGAFNSVFFSSDRSSSADKKDFSAATLSDLLRDNDLVVVTSKFPRFTPQYKTWQRGSHASLDRIYFSNVLLPRAGSYDVAMVPFSDHGLAISELRGGVDDDQRMGAPWKRIWSFWSIRNSHRRYGNALNISGRP</sequence>
<dbReference type="InterPro" id="IPR036691">
    <property type="entry name" value="Endo/exonu/phosph_ase_sf"/>
</dbReference>
<dbReference type="HOGENOM" id="CLU_1798588_0_0_1"/>
<dbReference type="PaxDb" id="6945-B7QCF7"/>
<dbReference type="VEuPathDB" id="VectorBase:ISCI012404"/>
<name>B7QCF7_IXOSC</name>
<accession>B7QCF7</accession>
<evidence type="ECO:0000313" key="3">
    <source>
        <dbReference type="Proteomes" id="UP000001555"/>
    </source>
</evidence>
<dbReference type="SUPFAM" id="SSF56219">
    <property type="entry name" value="DNase I-like"/>
    <property type="match status" value="1"/>
</dbReference>
<protein>
    <recommendedName>
        <fullName evidence="4">Endonuclease/exonuclease/phosphatase domain-containing protein</fullName>
    </recommendedName>
</protein>
<evidence type="ECO:0000313" key="1">
    <source>
        <dbReference type="EMBL" id="EEC16529.1"/>
    </source>
</evidence>
<dbReference type="EnsemblMetazoa" id="ISCW012404-RA">
    <property type="protein sequence ID" value="ISCW012404-PA"/>
    <property type="gene ID" value="ISCW012404"/>
</dbReference>
<dbReference type="InParanoid" id="B7QCF7"/>
<gene>
    <name evidence="1" type="ORF">IscW_ISCW012404</name>
</gene>
<dbReference type="EMBL" id="ABJB011071498">
    <property type="status" value="NOT_ANNOTATED_CDS"/>
    <property type="molecule type" value="Genomic_DNA"/>
</dbReference>
<dbReference type="Gene3D" id="3.60.10.10">
    <property type="entry name" value="Endonuclease/exonuclease/phosphatase"/>
    <property type="match status" value="1"/>
</dbReference>
<evidence type="ECO:0000313" key="2">
    <source>
        <dbReference type="EnsemblMetazoa" id="ISCW012404-PA"/>
    </source>
</evidence>
<reference evidence="2" key="2">
    <citation type="submission" date="2020-05" db="UniProtKB">
        <authorList>
            <consortium name="EnsemblMetazoa"/>
        </authorList>
    </citation>
    <scope>IDENTIFICATION</scope>
    <source>
        <strain evidence="2">wikel</strain>
    </source>
</reference>
<proteinExistence type="predicted"/>
<dbReference type="Proteomes" id="UP000001555">
    <property type="component" value="Unassembled WGS sequence"/>
</dbReference>